<dbReference type="GO" id="GO:0015935">
    <property type="term" value="C:small ribosomal subunit"/>
    <property type="evidence" value="ECO:0007669"/>
    <property type="project" value="InterPro"/>
</dbReference>
<dbReference type="RefSeq" id="YP_009131192.1">
    <property type="nucleotide sequence ID" value="NC_026847.1"/>
</dbReference>
<reference evidence="11" key="1">
    <citation type="submission" date="2014-03" db="EMBL/GenBank/DDBJ databases">
        <title>Plastid Genome Evolution in Erodium (Geraniaceae).</title>
        <authorList>
            <person name="Blazier J.C."/>
            <person name="Mower J."/>
            <person name="Govindu M."/>
            <person name="Weng M.-L."/>
            <person name="Robert J.K."/>
        </authorList>
    </citation>
    <scope>NUCLEOTIDE SEQUENCE</scope>
</reference>
<keyword evidence="6 9" id="KW-0694">RNA-binding</keyword>
<keyword evidence="4 11" id="KW-0934">Plastid</keyword>
<dbReference type="PIRSF" id="PIRSF002122">
    <property type="entry name" value="RPS7p_RPS7a_RPS5e_RPS7o"/>
    <property type="match status" value="1"/>
</dbReference>
<gene>
    <name evidence="9 11" type="primary">rps7</name>
</gene>
<evidence type="ECO:0000256" key="5">
    <source>
        <dbReference type="ARBA" id="ARBA00022730"/>
    </source>
</evidence>
<feature type="domain" description="Small ribosomal subunit protein uS7" evidence="10">
    <location>
        <begin position="3"/>
        <end position="149"/>
    </location>
</feature>
<comment type="similarity">
    <text evidence="2 9">Belongs to the universal ribosomal protein uS7 family.</text>
</comment>
<dbReference type="InterPro" id="IPR000235">
    <property type="entry name" value="Ribosomal_uS7"/>
</dbReference>
<evidence type="ECO:0000313" key="11">
    <source>
        <dbReference type="EMBL" id="AIA26405.1"/>
    </source>
</evidence>
<dbReference type="SUPFAM" id="SSF47973">
    <property type="entry name" value="Ribosomal protein S7"/>
    <property type="match status" value="1"/>
</dbReference>
<dbReference type="GO" id="GO:0006412">
    <property type="term" value="P:translation"/>
    <property type="evidence" value="ECO:0007669"/>
    <property type="project" value="UniProtKB-UniRule"/>
</dbReference>
<comment type="subunit">
    <text evidence="3 9">Part of the 30S ribosomal subunit.</text>
</comment>
<dbReference type="GeneID" id="24145718"/>
<keyword evidence="8 9" id="KW-0687">Ribonucleoprotein</keyword>
<evidence type="ECO:0000256" key="7">
    <source>
        <dbReference type="ARBA" id="ARBA00022980"/>
    </source>
</evidence>
<organism evidence="11">
    <name type="scientific">Erodium absinthoides</name>
    <dbReference type="NCBI Taxonomy" id="337345"/>
    <lineage>
        <taxon>Eukaryota</taxon>
        <taxon>Viridiplantae</taxon>
        <taxon>Streptophyta</taxon>
        <taxon>Embryophyta</taxon>
        <taxon>Tracheophyta</taxon>
        <taxon>Spermatophyta</taxon>
        <taxon>Magnoliopsida</taxon>
        <taxon>eudicotyledons</taxon>
        <taxon>Gunneridae</taxon>
        <taxon>Pentapetalae</taxon>
        <taxon>rosids</taxon>
        <taxon>malvids</taxon>
        <taxon>Geraniales</taxon>
        <taxon>Geraniaceae</taxon>
        <taxon>Erodium</taxon>
    </lineage>
</organism>
<dbReference type="GO" id="GO:0003735">
    <property type="term" value="F:structural constituent of ribosome"/>
    <property type="evidence" value="ECO:0007669"/>
    <property type="project" value="InterPro"/>
</dbReference>
<name>A0A0D3LZT7_9ROSI</name>
<geneLocation type="chloroplast" evidence="11"/>
<dbReference type="FunFam" id="1.10.455.10:FF:000001">
    <property type="entry name" value="30S ribosomal protein S7"/>
    <property type="match status" value="1"/>
</dbReference>
<dbReference type="GO" id="GO:0019843">
    <property type="term" value="F:rRNA binding"/>
    <property type="evidence" value="ECO:0007669"/>
    <property type="project" value="UniProtKB-UniRule"/>
</dbReference>
<evidence type="ECO:0000259" key="10">
    <source>
        <dbReference type="Pfam" id="PF00177"/>
    </source>
</evidence>
<comment type="subcellular location">
    <subcellularLocation>
        <location evidence="9">Plastid</location>
        <location evidence="9">Chloroplast</location>
    </subcellularLocation>
</comment>
<dbReference type="RefSeq" id="YP_009131151.1">
    <property type="nucleotide sequence ID" value="NC_026847.1"/>
</dbReference>
<dbReference type="GO" id="GO:0009507">
    <property type="term" value="C:chloroplast"/>
    <property type="evidence" value="ECO:0007669"/>
    <property type="project" value="UniProtKB-SubCell"/>
</dbReference>
<dbReference type="InterPro" id="IPR036823">
    <property type="entry name" value="Ribosomal_uS7_dom_sf"/>
</dbReference>
<dbReference type="InterPro" id="IPR023798">
    <property type="entry name" value="Ribosomal_uS7_dom"/>
</dbReference>
<dbReference type="EMBL" id="KJ523886">
    <property type="protein sequence ID" value="AIA26405.1"/>
    <property type="molecule type" value="Genomic_DNA"/>
</dbReference>
<evidence type="ECO:0000256" key="2">
    <source>
        <dbReference type="ARBA" id="ARBA00007151"/>
    </source>
</evidence>
<evidence type="ECO:0000256" key="3">
    <source>
        <dbReference type="ARBA" id="ARBA00011458"/>
    </source>
</evidence>
<dbReference type="HAMAP" id="MF_00480_B">
    <property type="entry name" value="Ribosomal_uS7_B"/>
    <property type="match status" value="1"/>
</dbReference>
<dbReference type="GeneID" id="24145770"/>
<accession>A0A0D3LZT7</accession>
<dbReference type="PANTHER" id="PTHR11205">
    <property type="entry name" value="RIBOSOMAL PROTEIN S7"/>
    <property type="match status" value="1"/>
</dbReference>
<keyword evidence="7 9" id="KW-0689">Ribosomal protein</keyword>
<comment type="function">
    <text evidence="1 9">One of the primary rRNA binding proteins, it binds directly to 16S rRNA where it nucleates assembly of the head domain of the 30S subunit.</text>
</comment>
<protein>
    <recommendedName>
        <fullName evidence="9">Small ribosomal subunit protein uS7c</fullName>
    </recommendedName>
</protein>
<evidence type="ECO:0000256" key="6">
    <source>
        <dbReference type="ARBA" id="ARBA00022884"/>
    </source>
</evidence>
<dbReference type="Pfam" id="PF00177">
    <property type="entry name" value="Ribosomal_S7"/>
    <property type="match status" value="1"/>
</dbReference>
<dbReference type="CDD" id="cd14871">
    <property type="entry name" value="uS7_Chloroplast"/>
    <property type="match status" value="1"/>
</dbReference>
<dbReference type="InterPro" id="IPR005717">
    <property type="entry name" value="Ribosomal_uS7_bac/org-type"/>
</dbReference>
<dbReference type="NCBIfam" id="TIGR01029">
    <property type="entry name" value="rpsG_bact"/>
    <property type="match status" value="1"/>
</dbReference>
<evidence type="ECO:0000256" key="4">
    <source>
        <dbReference type="ARBA" id="ARBA00022640"/>
    </source>
</evidence>
<keyword evidence="5 9" id="KW-0699">rRNA-binding</keyword>
<dbReference type="AlphaFoldDB" id="A0A0D3LZT7"/>
<sequence length="155" mass="17575">MSRRGPAAERAVNPDPLYKNRFTTLFINRILKDGKKTLAYQIVYRAMKTIATRQKKKAISLLRQAVNKVKPKIAVKTRRKRGSAYQVPVEVANQKAKVLAIRWLISCARKRSGRTMASKLSAELQDAIKGKGGAIRKKEETHKMAEANRAFAHFR</sequence>
<evidence type="ECO:0000256" key="8">
    <source>
        <dbReference type="ARBA" id="ARBA00023274"/>
    </source>
</evidence>
<dbReference type="EMBL" id="KJ523886">
    <property type="protein sequence ID" value="AIA26364.1"/>
    <property type="molecule type" value="Genomic_DNA"/>
</dbReference>
<evidence type="ECO:0000256" key="9">
    <source>
        <dbReference type="HAMAP-Rule" id="MF_00480"/>
    </source>
</evidence>
<evidence type="ECO:0000256" key="1">
    <source>
        <dbReference type="ARBA" id="ARBA00002046"/>
    </source>
</evidence>
<proteinExistence type="inferred from homology"/>
<keyword evidence="11" id="KW-0150">Chloroplast</keyword>
<dbReference type="Gene3D" id="1.10.455.10">
    <property type="entry name" value="Ribosomal protein S7 domain"/>
    <property type="match status" value="1"/>
</dbReference>